<dbReference type="PANTHER" id="PTHR43861">
    <property type="entry name" value="TRANS-ACONITATE 2-METHYLTRANSFERASE-RELATED"/>
    <property type="match status" value="1"/>
</dbReference>
<evidence type="ECO:0000313" key="4">
    <source>
        <dbReference type="Proteomes" id="UP000694941"/>
    </source>
</evidence>
<keyword evidence="1" id="KW-0489">Methyltransferase</keyword>
<evidence type="ECO:0000256" key="2">
    <source>
        <dbReference type="ARBA" id="ARBA00022679"/>
    </source>
</evidence>
<dbReference type="Gene3D" id="3.40.50.150">
    <property type="entry name" value="Vaccinia Virus protein VP39"/>
    <property type="match status" value="1"/>
</dbReference>
<evidence type="ECO:0000256" key="1">
    <source>
        <dbReference type="ARBA" id="ARBA00022603"/>
    </source>
</evidence>
<protein>
    <submittedName>
        <fullName evidence="5">Juvenile hormone acid O-methyltransferase-like</fullName>
    </submittedName>
</protein>
<dbReference type="InterPro" id="IPR041698">
    <property type="entry name" value="Methyltransf_25"/>
</dbReference>
<name>A0ABM1BQT3_LIMPO</name>
<organism evidence="4 5">
    <name type="scientific">Limulus polyphemus</name>
    <name type="common">Atlantic horseshoe crab</name>
    <dbReference type="NCBI Taxonomy" id="6850"/>
    <lineage>
        <taxon>Eukaryota</taxon>
        <taxon>Metazoa</taxon>
        <taxon>Ecdysozoa</taxon>
        <taxon>Arthropoda</taxon>
        <taxon>Chelicerata</taxon>
        <taxon>Merostomata</taxon>
        <taxon>Xiphosura</taxon>
        <taxon>Limulidae</taxon>
        <taxon>Limulus</taxon>
    </lineage>
</organism>
<feature type="domain" description="Methyltransferase" evidence="3">
    <location>
        <begin position="39"/>
        <end position="135"/>
    </location>
</feature>
<dbReference type="RefSeq" id="XP_013786867.1">
    <property type="nucleotide sequence ID" value="XM_013931413.2"/>
</dbReference>
<proteinExistence type="predicted"/>
<keyword evidence="4" id="KW-1185">Reference proteome</keyword>
<evidence type="ECO:0000313" key="5">
    <source>
        <dbReference type="RefSeq" id="XP_013786867.1"/>
    </source>
</evidence>
<gene>
    <name evidence="5" type="primary">LOC106470843</name>
</gene>
<dbReference type="Proteomes" id="UP000694941">
    <property type="component" value="Unplaced"/>
</dbReference>
<evidence type="ECO:0000259" key="3">
    <source>
        <dbReference type="Pfam" id="PF13649"/>
    </source>
</evidence>
<dbReference type="CDD" id="cd02440">
    <property type="entry name" value="AdoMet_MTases"/>
    <property type="match status" value="1"/>
</dbReference>
<reference evidence="5" key="1">
    <citation type="submission" date="2025-08" db="UniProtKB">
        <authorList>
            <consortium name="RefSeq"/>
        </authorList>
    </citation>
    <scope>IDENTIFICATION</scope>
    <source>
        <tissue evidence="5">Muscle</tissue>
    </source>
</reference>
<keyword evidence="2" id="KW-0808">Transferase</keyword>
<sequence length="275" mass="32128">MNPDAQLFEDFKPRRNYGWIESTVTEHAELMTWSPDDIVLDIGCGQGRATRELLLPKCKRFSKILASDSFAEMVEYGEKHYPHEQIEYKVQDFMGELPTEWKGKFAKVFSFFAFNYVRDFKELFTRLHDVLQPGGEYSFISVATDPAFKVYREMAASEKWSSYIKDVDKAVPPTQDWDDICEEYKKLAERCNLEPIRVRLQYSENPYPDMKAYMAFFESVLPSFIISDMPVNKRAEFFEDCSKLVTKHGIKVMPDGQTIYVSNLLIAYGRRPEEK</sequence>
<dbReference type="GeneID" id="106470843"/>
<accession>A0ABM1BQT3</accession>
<dbReference type="Pfam" id="PF13649">
    <property type="entry name" value="Methyltransf_25"/>
    <property type="match status" value="1"/>
</dbReference>
<dbReference type="InterPro" id="IPR029063">
    <property type="entry name" value="SAM-dependent_MTases_sf"/>
</dbReference>
<dbReference type="PANTHER" id="PTHR43861:SF1">
    <property type="entry name" value="TRANS-ACONITATE 2-METHYLTRANSFERASE"/>
    <property type="match status" value="1"/>
</dbReference>
<dbReference type="SUPFAM" id="SSF53335">
    <property type="entry name" value="S-adenosyl-L-methionine-dependent methyltransferases"/>
    <property type="match status" value="1"/>
</dbReference>